<organism evidence="1">
    <name type="scientific">Siphoviridae sp. ctCNm48</name>
    <dbReference type="NCBI Taxonomy" id="2825377"/>
    <lineage>
        <taxon>Viruses</taxon>
        <taxon>Duplodnaviria</taxon>
        <taxon>Heunggongvirae</taxon>
        <taxon>Uroviricota</taxon>
        <taxon>Caudoviricetes</taxon>
    </lineage>
</organism>
<evidence type="ECO:0000313" key="1">
    <source>
        <dbReference type="EMBL" id="DAF86444.1"/>
    </source>
</evidence>
<proteinExistence type="predicted"/>
<reference evidence="1" key="1">
    <citation type="journal article" date="2021" name="Proc. Natl. Acad. Sci. U.S.A.">
        <title>A Catalog of Tens of Thousands of Viruses from Human Metagenomes Reveals Hidden Associations with Chronic Diseases.</title>
        <authorList>
            <person name="Tisza M.J."/>
            <person name="Buck C.B."/>
        </authorList>
    </citation>
    <scope>NUCLEOTIDE SEQUENCE</scope>
    <source>
        <strain evidence="1">CtCNm48</strain>
    </source>
</reference>
<name>A0A8S5TW66_9CAUD</name>
<accession>A0A8S5TW66</accession>
<protein>
    <submittedName>
        <fullName evidence="1">Uncharacterized protein</fullName>
    </submittedName>
</protein>
<sequence>MKSHICEVRGNDCGGDRNAPTVLFHGRGFPKFVHQNTLATFRTVGVSLIPASLHDPTVASCVFLHASLRGRLPVLREVHDETAVLLGGAAHFCGMGSAKPICITPCPHGLERARSKVWSKGHLL</sequence>
<dbReference type="EMBL" id="BK015945">
    <property type="protein sequence ID" value="DAF86444.1"/>
    <property type="molecule type" value="Genomic_DNA"/>
</dbReference>